<feature type="transmembrane region" description="Helical" evidence="5">
    <location>
        <begin position="570"/>
        <end position="590"/>
    </location>
</feature>
<feature type="transmembrane region" description="Helical" evidence="5">
    <location>
        <begin position="432"/>
        <end position="457"/>
    </location>
</feature>
<dbReference type="SUPFAM" id="SSF56436">
    <property type="entry name" value="C-type lectin-like"/>
    <property type="match status" value="1"/>
</dbReference>
<evidence type="ECO:0000259" key="6">
    <source>
        <dbReference type="PROSITE" id="PS50041"/>
    </source>
</evidence>
<protein>
    <recommendedName>
        <fullName evidence="6">C-type lectin domain-containing protein</fullName>
    </recommendedName>
</protein>
<evidence type="ECO:0000256" key="1">
    <source>
        <dbReference type="ARBA" id="ARBA00022614"/>
    </source>
</evidence>
<dbReference type="CDD" id="cd00037">
    <property type="entry name" value="CLECT"/>
    <property type="match status" value="1"/>
</dbReference>
<accession>A0ABQ6MKA2</accession>
<dbReference type="SUPFAM" id="SSF55961">
    <property type="entry name" value="Bet v1-like"/>
    <property type="match status" value="1"/>
</dbReference>
<sequence>MLAPRLVASGLMSLISPPAYLYLARYLDQLGTGKADLLACAVLVIQGIGFAKVIRGRNKGKRKGANLAMFAIPVFAVCLYLTLVAVSSSTSEVASSMNASTSGPAPLPLPTNTPAVPSDSTCRWYEGTDMWPISLPSSSTYPDSSILADSTLRSASCKEAFEEADMNTLLGAINALDVVATSSGVTDDQWDKEECKSKLMDVARRAMTPYCSSSCAPLGFCDADCRSVKESCGMMASYHVLEIIIEGGLEYEEIMIPVLGDLAPCVSEIFAYVTGEGDESKICNSASSRDSTFSHMSFGSTPDSDCLLLEDDPNSFLRGSTTGECSLARWDEYDEEFASVMTYNDALTANATAAHVEVDEEEVGPEHPWWREPASALIPALMFVVLWVGDRLSVKKDASSGSQNSVAPVIDSGSQTVPESASTSKLIEGLTFMGFAGATGVFVGIALLALGVLSLVIGLRAENSDDISTLQVLLLYAVALLAFMYWFTFIMNWRDVVNDLADIHEGRVDPLAALNKIPAAKRMMKFYHDNFAIHTAGKFSILVVIGAEVFEFMVQSYNANNLAKFLDWSALSLYATIISVNFTIVGLCLLVPERFVPSSTLITIDVIVDAAYIMFNITFVEEPESYWAIIVPLWFAVDMINDSFTRHAKEAIVYTLAKQAIRDKFEESVANGTLKHDLCFHFLSLLNSGEEFDRKEIASPSGYADFKPRLYTQDSGDAAICTMLLEFDLPGITPGQAFTFALRYTSEELGAGTDRILQVFSKNHQTAYFSAARQPINVLVSLRDSCGDFVWTRIKLEDGSDTILYVARSRDLSEVPPVKGHVRAQLYQGMKFSGTAAGTRISVLNQGDPGGLLPASIVNVAQKGSLKQRLESYKKHFIDRKAPDGSDIVGDWPDDESIYSYKVDGAEGGGEGQGRAVSKGGGQRRGSAELQEVLRAERHGGDELLASAAAMHQTSKRQVRGIEILRRVLGWSFFLFGTSVFIYVSTMRGLQKACEDEFGACVWSRIEPKLYFKDGLFSGGVCGFGVDQNPSEDTWRLDVSGCGLEELGEWREEYAGLEALNLDGNELVELPGWMGEGKMGELRELRARGNKLEAFADGMLGGRNSTLELVDLRDNEIAELPYEMMDVDWEGLRLLFDGNPCAVEVDWSGQGVDRLPARMGAGYDNGGWGESLRVLKLAHNELDEGVFGELANFTNTEELDVSWNRLGGIGEEVRDLARLRELDVSGNSRISAEDLVAAPPNLEMLNASFCDLEEITKAQATELQDRNMTLHGNSLEEIDWSYEVRLTKIPEWLRTLERLKVVTLLGADVKEMRGGAFPPSLEDLNIGSQASGLRLFPDSFEGLPNLRVLDAFYNQLTEADMHPGLFAGATSLRELDLSMNSDLGRFAASELFPGGSEAMAELNLEECGLGEGTDFQGLSNLQYPNFNYNSFIPSRLFSGLCSLQSLFLRGYYESEMSADVFAGTTLCNAVAGNTIPSASSGSVMFAELCWGQADADSTSKCGCQTGTCSLCEEESPCEIHSWCAWEADDGSLGGSCSDSLIAPAAMDFFECAHFCSHEVEGGRVPCLMTNEDNNELLKRHGEGVEEPWIGYHYGEGGFEWVDETCESNFENWIGGAGVAGKYSSVAGSVSSDDCEACEEGKTSDAGSDTCVSGSATSACFTINLMNKWGDPWSGNVLIITSTSNDEVVFELTMSCTSYSDCAAAGFGPQIPESFEDMCFDNCGSCYSGQVGGGNHFDLAETSWNIQDASGEIVAESTSGHPASFCLNDACMVCEAGGRGGGC</sequence>
<dbReference type="SMART" id="SM00369">
    <property type="entry name" value="LRR_TYP"/>
    <property type="match status" value="3"/>
</dbReference>
<evidence type="ECO:0000313" key="7">
    <source>
        <dbReference type="EMBL" id="GMI27404.1"/>
    </source>
</evidence>
<dbReference type="InterPro" id="IPR050328">
    <property type="entry name" value="Dev_Immune_Receptor"/>
</dbReference>
<keyword evidence="5" id="KW-0812">Transmembrane</keyword>
<dbReference type="EMBL" id="BRYB01000308">
    <property type="protein sequence ID" value="GMI27404.1"/>
    <property type="molecule type" value="Genomic_DNA"/>
</dbReference>
<name>A0ABQ6MKA2_9STRA</name>
<dbReference type="SUPFAM" id="SSF52058">
    <property type="entry name" value="L domain-like"/>
    <property type="match status" value="2"/>
</dbReference>
<feature type="transmembrane region" description="Helical" evidence="5">
    <location>
        <begin position="37"/>
        <end position="54"/>
    </location>
</feature>
<dbReference type="InterPro" id="IPR016187">
    <property type="entry name" value="CTDL_fold"/>
</dbReference>
<dbReference type="Gene3D" id="3.80.10.10">
    <property type="entry name" value="Ribonuclease Inhibitor"/>
    <property type="match status" value="3"/>
</dbReference>
<keyword evidence="1" id="KW-0433">Leucine-rich repeat</keyword>
<feature type="region of interest" description="Disordered" evidence="4">
    <location>
        <begin position="904"/>
        <end position="925"/>
    </location>
</feature>
<keyword evidence="8" id="KW-1185">Reference proteome</keyword>
<evidence type="ECO:0000256" key="5">
    <source>
        <dbReference type="SAM" id="Phobius"/>
    </source>
</evidence>
<evidence type="ECO:0000256" key="2">
    <source>
        <dbReference type="ARBA" id="ARBA00022729"/>
    </source>
</evidence>
<feature type="transmembrane region" description="Helical" evidence="5">
    <location>
        <begin position="531"/>
        <end position="550"/>
    </location>
</feature>
<feature type="compositionally biased region" description="Gly residues" evidence="4">
    <location>
        <begin position="906"/>
        <end position="924"/>
    </location>
</feature>
<evidence type="ECO:0000256" key="3">
    <source>
        <dbReference type="ARBA" id="ARBA00022737"/>
    </source>
</evidence>
<evidence type="ECO:0000256" key="4">
    <source>
        <dbReference type="SAM" id="MobiDB-lite"/>
    </source>
</evidence>
<dbReference type="PANTHER" id="PTHR24373">
    <property type="entry name" value="SLIT RELATED LEUCINE-RICH REPEAT NEURONAL PROTEIN"/>
    <property type="match status" value="1"/>
</dbReference>
<dbReference type="Proteomes" id="UP001165060">
    <property type="component" value="Unassembled WGS sequence"/>
</dbReference>
<keyword evidence="5" id="KW-1133">Transmembrane helix</keyword>
<evidence type="ECO:0000313" key="8">
    <source>
        <dbReference type="Proteomes" id="UP001165060"/>
    </source>
</evidence>
<dbReference type="Gene3D" id="3.30.530.20">
    <property type="match status" value="1"/>
</dbReference>
<comment type="caution">
    <text evidence="7">The sequence shown here is derived from an EMBL/GenBank/DDBJ whole genome shotgun (WGS) entry which is preliminary data.</text>
</comment>
<dbReference type="InterPro" id="IPR001304">
    <property type="entry name" value="C-type_lectin-like"/>
</dbReference>
<gene>
    <name evidence="7" type="ORF">TeGR_g5264</name>
</gene>
<feature type="domain" description="C-type lectin" evidence="6">
    <location>
        <begin position="1532"/>
        <end position="1644"/>
    </location>
</feature>
<dbReference type="PANTHER" id="PTHR24373:SF275">
    <property type="entry name" value="TIR DOMAIN-CONTAINING PROTEIN"/>
    <property type="match status" value="1"/>
</dbReference>
<keyword evidence="5" id="KW-0472">Membrane</keyword>
<proteinExistence type="predicted"/>
<reference evidence="7 8" key="1">
    <citation type="journal article" date="2023" name="Commun. Biol.">
        <title>Genome analysis of Parmales, the sister group of diatoms, reveals the evolutionary specialization of diatoms from phago-mixotrophs to photoautotrophs.</title>
        <authorList>
            <person name="Ban H."/>
            <person name="Sato S."/>
            <person name="Yoshikawa S."/>
            <person name="Yamada K."/>
            <person name="Nakamura Y."/>
            <person name="Ichinomiya M."/>
            <person name="Sato N."/>
            <person name="Blanc-Mathieu R."/>
            <person name="Endo H."/>
            <person name="Kuwata A."/>
            <person name="Ogata H."/>
        </authorList>
    </citation>
    <scope>NUCLEOTIDE SEQUENCE [LARGE SCALE GENOMIC DNA]</scope>
</reference>
<feature type="transmembrane region" description="Helical" evidence="5">
    <location>
        <begin position="469"/>
        <end position="487"/>
    </location>
</feature>
<feature type="transmembrane region" description="Helical" evidence="5">
    <location>
        <begin position="66"/>
        <end position="86"/>
    </location>
</feature>
<dbReference type="InterPro" id="IPR032675">
    <property type="entry name" value="LRR_dom_sf"/>
</dbReference>
<dbReference type="InterPro" id="IPR003591">
    <property type="entry name" value="Leu-rich_rpt_typical-subtyp"/>
</dbReference>
<dbReference type="PROSITE" id="PS50041">
    <property type="entry name" value="C_TYPE_LECTIN_2"/>
    <property type="match status" value="1"/>
</dbReference>
<keyword evidence="3" id="KW-0677">Repeat</keyword>
<organism evidence="7 8">
    <name type="scientific">Tetraparma gracilis</name>
    <dbReference type="NCBI Taxonomy" id="2962635"/>
    <lineage>
        <taxon>Eukaryota</taxon>
        <taxon>Sar</taxon>
        <taxon>Stramenopiles</taxon>
        <taxon>Ochrophyta</taxon>
        <taxon>Bolidophyceae</taxon>
        <taxon>Parmales</taxon>
        <taxon>Triparmaceae</taxon>
        <taxon>Tetraparma</taxon>
    </lineage>
</organism>
<keyword evidence="2" id="KW-0732">Signal</keyword>
<dbReference type="InterPro" id="IPR023393">
    <property type="entry name" value="START-like_dom_sf"/>
</dbReference>